<dbReference type="InterPro" id="IPR021878">
    <property type="entry name" value="TgpA_N"/>
</dbReference>
<reference evidence="4 5" key="1">
    <citation type="submission" date="2023-03" db="EMBL/GenBank/DDBJ databases">
        <title>Bacillus Genome Sequencing.</title>
        <authorList>
            <person name="Dunlap C."/>
        </authorList>
    </citation>
    <scope>NUCLEOTIDE SEQUENCE [LARGE SCALE GENOMIC DNA]</scope>
    <source>
        <strain evidence="4 5">B-23453</strain>
    </source>
</reference>
<accession>A0ABU6MDC7</accession>
<organism evidence="4 5">
    <name type="scientific">Heyndrickxia acidicola</name>
    <dbReference type="NCBI Taxonomy" id="209389"/>
    <lineage>
        <taxon>Bacteria</taxon>
        <taxon>Bacillati</taxon>
        <taxon>Bacillota</taxon>
        <taxon>Bacilli</taxon>
        <taxon>Bacillales</taxon>
        <taxon>Bacillaceae</taxon>
        <taxon>Heyndrickxia</taxon>
    </lineage>
</organism>
<feature type="transmembrane region" description="Helical" evidence="2">
    <location>
        <begin position="168"/>
        <end position="187"/>
    </location>
</feature>
<gene>
    <name evidence="4" type="ORF">P4T90_06150</name>
</gene>
<proteinExistence type="predicted"/>
<feature type="transmembrane region" description="Helical" evidence="2">
    <location>
        <begin position="9"/>
        <end position="28"/>
    </location>
</feature>
<evidence type="ECO:0000313" key="5">
    <source>
        <dbReference type="Proteomes" id="UP001341444"/>
    </source>
</evidence>
<keyword evidence="2" id="KW-0812">Transmembrane</keyword>
<keyword evidence="2" id="KW-1133">Transmembrane helix</keyword>
<protein>
    <submittedName>
        <fullName evidence="4">TransglutaminaseTgpA domain-containing protein</fullName>
    </submittedName>
</protein>
<sequence length="739" mass="85061">MSRQMEKTPAFLTVVLYVLGFSLLMEWIKPLSQLTETGNFNVFIVFIGMAFFLYAVKAPRWIGIILKGVFILFSIHSLYFGESFFQLTWVIKLCEHVWQNTGLLFSDKLDSLSNEFRSLLFFVLLWLITYLLRYWMLVKRNMLLFFIMTVIYVCILDTFTRYDGSKAIVHSMAIGLILLGILFFQKIKEEGPFLSFPAHWVKWLIPFSIFVSAVLVFGYEMPKSKAILPDPGPFINSILASDRLNGPRGLEGLDMGLRENDTRLGGPFIGDNQVVFEAKVDSDQYWKVETKDTYTGKGWTSEDSKGNSFYTTGEMIWKLEEQGKDTSYGGQKSAFLIYQHPMPYLAYPYGIQSISSGLPNNFVLNDQTEKITPYESDTTHPTIVQYGINYVVPEYQKKELESTTAEGSKNEEDPKYLELPKSLPARVKKLAAQITKGDKNWYDKAVDIESYLQSGQFTYDKKNVAIPGKNQDYVDQFLFITKRGYCDNFSTSMVVLLRAAGVPARWVKGYAPGNYTNSTSDGTRTYQITNNDAHSWPEVWFPKDGWIPFEPTKGFFGQTIVHENVQGSLAEKEQKPLAPIQPKKPLKPQKDLLDNGSNAKIKAPSQSNMQKISSFVKNHKTSMIISVIFFAIVCLFLFLYRKKWMPFILIWLYRKKSGTETFAKAYLLLLKQLDQYGIKRKENQTLREYAVYVDSYFETGTMMMLTKQYEKYLYKGAEDLGDWKEYSELWENLIRKTAG</sequence>
<evidence type="ECO:0000256" key="2">
    <source>
        <dbReference type="SAM" id="Phobius"/>
    </source>
</evidence>
<dbReference type="Pfam" id="PF01841">
    <property type="entry name" value="Transglut_core"/>
    <property type="match status" value="1"/>
</dbReference>
<dbReference type="InterPro" id="IPR002931">
    <property type="entry name" value="Transglutaminase-like"/>
</dbReference>
<feature type="transmembrane region" description="Helical" evidence="2">
    <location>
        <begin position="199"/>
        <end position="219"/>
    </location>
</feature>
<dbReference type="Pfam" id="PF11992">
    <property type="entry name" value="TgpA_N"/>
    <property type="match status" value="1"/>
</dbReference>
<feature type="domain" description="Transglutaminase-like" evidence="3">
    <location>
        <begin position="478"/>
        <end position="553"/>
    </location>
</feature>
<feature type="transmembrane region" description="Helical" evidence="2">
    <location>
        <begin position="40"/>
        <end position="56"/>
    </location>
</feature>
<feature type="transmembrane region" description="Helical" evidence="2">
    <location>
        <begin position="116"/>
        <end position="135"/>
    </location>
</feature>
<dbReference type="InterPro" id="IPR038765">
    <property type="entry name" value="Papain-like_cys_pep_sf"/>
</dbReference>
<dbReference type="EMBL" id="JARMAB010000007">
    <property type="protein sequence ID" value="MED1202675.1"/>
    <property type="molecule type" value="Genomic_DNA"/>
</dbReference>
<dbReference type="PANTHER" id="PTHR42736">
    <property type="entry name" value="PROTEIN-GLUTAMINE GAMMA-GLUTAMYLTRANSFERASE"/>
    <property type="match status" value="1"/>
</dbReference>
<feature type="transmembrane region" description="Helical" evidence="2">
    <location>
        <begin position="61"/>
        <end position="80"/>
    </location>
</feature>
<dbReference type="Gene3D" id="3.10.620.30">
    <property type="match status" value="1"/>
</dbReference>
<dbReference type="PANTHER" id="PTHR42736:SF1">
    <property type="entry name" value="PROTEIN-GLUTAMINE GAMMA-GLUTAMYLTRANSFERASE"/>
    <property type="match status" value="1"/>
</dbReference>
<keyword evidence="2" id="KW-0472">Membrane</keyword>
<evidence type="ECO:0000313" key="4">
    <source>
        <dbReference type="EMBL" id="MED1202675.1"/>
    </source>
</evidence>
<feature type="transmembrane region" description="Helical" evidence="2">
    <location>
        <begin position="621"/>
        <end position="640"/>
    </location>
</feature>
<evidence type="ECO:0000259" key="3">
    <source>
        <dbReference type="SMART" id="SM00460"/>
    </source>
</evidence>
<dbReference type="Proteomes" id="UP001341444">
    <property type="component" value="Unassembled WGS sequence"/>
</dbReference>
<dbReference type="RefSeq" id="WP_066267200.1">
    <property type="nucleotide sequence ID" value="NZ_JARMAB010000007.1"/>
</dbReference>
<keyword evidence="5" id="KW-1185">Reference proteome</keyword>
<comment type="caution">
    <text evidence="4">The sequence shown here is derived from an EMBL/GenBank/DDBJ whole genome shotgun (WGS) entry which is preliminary data.</text>
</comment>
<dbReference type="InterPro" id="IPR052901">
    <property type="entry name" value="Bact_TGase-like"/>
</dbReference>
<dbReference type="SMART" id="SM00460">
    <property type="entry name" value="TGc"/>
    <property type="match status" value="1"/>
</dbReference>
<name>A0ABU6MDC7_9BACI</name>
<feature type="transmembrane region" description="Helical" evidence="2">
    <location>
        <begin position="142"/>
        <end position="162"/>
    </location>
</feature>
<evidence type="ECO:0000256" key="1">
    <source>
        <dbReference type="SAM" id="MobiDB-lite"/>
    </source>
</evidence>
<feature type="region of interest" description="Disordered" evidence="1">
    <location>
        <begin position="572"/>
        <end position="591"/>
    </location>
</feature>
<dbReference type="SUPFAM" id="SSF54001">
    <property type="entry name" value="Cysteine proteinases"/>
    <property type="match status" value="1"/>
</dbReference>